<accession>A0A6A1UYG9</accession>
<evidence type="ECO:0000256" key="1">
    <source>
        <dbReference type="ARBA" id="ARBA00023054"/>
    </source>
</evidence>
<dbReference type="GO" id="GO:0032991">
    <property type="term" value="C:protein-containing complex"/>
    <property type="evidence" value="ECO:0007669"/>
    <property type="project" value="UniProtKB-ARBA"/>
</dbReference>
<dbReference type="GO" id="GO:0000149">
    <property type="term" value="F:SNARE binding"/>
    <property type="evidence" value="ECO:0007669"/>
    <property type="project" value="TreeGrafter"/>
</dbReference>
<dbReference type="GO" id="GO:0000323">
    <property type="term" value="C:lytic vacuole"/>
    <property type="evidence" value="ECO:0007669"/>
    <property type="project" value="TreeGrafter"/>
</dbReference>
<dbReference type="EMBL" id="RXIC02000025">
    <property type="protein sequence ID" value="KAB1205429.1"/>
    <property type="molecule type" value="Genomic_DNA"/>
</dbReference>
<dbReference type="OrthoDB" id="2019752at2759"/>
<comment type="caution">
    <text evidence="2">The sequence shown here is derived from an EMBL/GenBank/DDBJ whole genome shotgun (WGS) entry which is preliminary data.</text>
</comment>
<dbReference type="GO" id="GO:0005768">
    <property type="term" value="C:endosome"/>
    <property type="evidence" value="ECO:0007669"/>
    <property type="project" value="TreeGrafter"/>
</dbReference>
<name>A0A6A1UYG9_9ROSI</name>
<evidence type="ECO:0000313" key="3">
    <source>
        <dbReference type="Proteomes" id="UP000516437"/>
    </source>
</evidence>
<protein>
    <recommendedName>
        <fullName evidence="4">UV radiation resistance-associated gene protein</fullName>
    </recommendedName>
</protein>
<gene>
    <name evidence="2" type="ORF">CJ030_MR7G010630</name>
</gene>
<dbReference type="GO" id="GO:0035493">
    <property type="term" value="P:SNARE complex assembly"/>
    <property type="evidence" value="ECO:0007669"/>
    <property type="project" value="TreeGrafter"/>
</dbReference>
<dbReference type="InterPro" id="IPR018791">
    <property type="entry name" value="UV_resistance/autophagy_Atg14"/>
</dbReference>
<proteinExistence type="predicted"/>
<dbReference type="Proteomes" id="UP000516437">
    <property type="component" value="Chromosome 7"/>
</dbReference>
<sequence length="424" mass="47782">ICQGKTDDQTNWRVLHNEKLTKLREKLRRNKQQLMQGKANIGKMSYDLKVKYGELELARSMLRKHRVEQLEKFYPNLISTQTLGHMAITAERLHKQSVVIKQICKLFPLRRVIIEGEKKDGSTGQYDQICNSRLPRGLDPHSVPSEELAASLGYMVQLLNLVAQNLTAPALHNSGFAGSCSRIWQRDSYWDTRPSSRSNEYPLFIPRQNYCSASGENSWSDRSSNNFGVASMESERKPRLDSSGSSSFNYSSASLHSVETHKDLQKGISLLKKSVACITAYCFNSLCLDVPSEASTFEAFAKLLAKLSSSKEVRSVFSVKMACSRSSRQVEQLNKSVWNVNSTICSTTLLESAHNLPIMRNFSDNLPNSAASFLFTTELSDVGKNECIIEGWDIVEHPTFPPPPSQIEDVEHWTRAMFIDATKK</sequence>
<keyword evidence="1" id="KW-0175">Coiled coil</keyword>
<keyword evidence="3" id="KW-1185">Reference proteome</keyword>
<dbReference type="Pfam" id="PF10186">
    <property type="entry name" value="ATG14"/>
    <property type="match status" value="1"/>
</dbReference>
<feature type="non-terminal residue" evidence="2">
    <location>
        <position position="424"/>
    </location>
</feature>
<dbReference type="PANTHER" id="PTHR15157:SF5">
    <property type="entry name" value="UV RADIATION RESISTANCE-ASSOCIATED GENE PROTEIN"/>
    <property type="match status" value="1"/>
</dbReference>
<dbReference type="PANTHER" id="PTHR15157">
    <property type="entry name" value="UV RADIATION RESISTANCE-ASSOCIATED GENE PROTEIN"/>
    <property type="match status" value="1"/>
</dbReference>
<reference evidence="2 3" key="1">
    <citation type="journal article" date="2019" name="Plant Biotechnol. J.">
        <title>The red bayberry genome and genetic basis of sex determination.</title>
        <authorList>
            <person name="Jia H.M."/>
            <person name="Jia H.J."/>
            <person name="Cai Q.L."/>
            <person name="Wang Y."/>
            <person name="Zhao H.B."/>
            <person name="Yang W.F."/>
            <person name="Wang G.Y."/>
            <person name="Li Y.H."/>
            <person name="Zhan D.L."/>
            <person name="Shen Y.T."/>
            <person name="Niu Q.F."/>
            <person name="Chang L."/>
            <person name="Qiu J."/>
            <person name="Zhao L."/>
            <person name="Xie H.B."/>
            <person name="Fu W.Y."/>
            <person name="Jin J."/>
            <person name="Li X.W."/>
            <person name="Jiao Y."/>
            <person name="Zhou C.C."/>
            <person name="Tu T."/>
            <person name="Chai C.Y."/>
            <person name="Gao J.L."/>
            <person name="Fan L.J."/>
            <person name="van de Weg E."/>
            <person name="Wang J.Y."/>
            <person name="Gao Z.S."/>
        </authorList>
    </citation>
    <scope>NUCLEOTIDE SEQUENCE [LARGE SCALE GENOMIC DNA]</scope>
    <source>
        <tissue evidence="2">Leaves</tissue>
    </source>
</reference>
<evidence type="ECO:0008006" key="4">
    <source>
        <dbReference type="Google" id="ProtNLM"/>
    </source>
</evidence>
<evidence type="ECO:0000313" key="2">
    <source>
        <dbReference type="EMBL" id="KAB1205429.1"/>
    </source>
</evidence>
<organism evidence="2 3">
    <name type="scientific">Morella rubra</name>
    <name type="common">Chinese bayberry</name>
    <dbReference type="NCBI Taxonomy" id="262757"/>
    <lineage>
        <taxon>Eukaryota</taxon>
        <taxon>Viridiplantae</taxon>
        <taxon>Streptophyta</taxon>
        <taxon>Embryophyta</taxon>
        <taxon>Tracheophyta</taxon>
        <taxon>Spermatophyta</taxon>
        <taxon>Magnoliopsida</taxon>
        <taxon>eudicotyledons</taxon>
        <taxon>Gunneridae</taxon>
        <taxon>Pentapetalae</taxon>
        <taxon>rosids</taxon>
        <taxon>fabids</taxon>
        <taxon>Fagales</taxon>
        <taxon>Myricaceae</taxon>
        <taxon>Morella</taxon>
    </lineage>
</organism>
<dbReference type="AlphaFoldDB" id="A0A6A1UYG9"/>